<keyword evidence="1" id="KW-0805">Transcription regulation</keyword>
<dbReference type="Pfam" id="PF13377">
    <property type="entry name" value="Peripla_BP_3"/>
    <property type="match status" value="1"/>
</dbReference>
<organism evidence="6 7">
    <name type="scientific">Falsiroseomonas bella</name>
    <dbReference type="NCBI Taxonomy" id="2184016"/>
    <lineage>
        <taxon>Bacteria</taxon>
        <taxon>Pseudomonadati</taxon>
        <taxon>Pseudomonadota</taxon>
        <taxon>Alphaproteobacteria</taxon>
        <taxon>Acetobacterales</taxon>
        <taxon>Roseomonadaceae</taxon>
        <taxon>Falsiroseomonas</taxon>
    </lineage>
</organism>
<dbReference type="InterPro" id="IPR000843">
    <property type="entry name" value="HTH_LacI"/>
</dbReference>
<name>A0A317F945_9PROT</name>
<dbReference type="EMBL" id="QGNA01000006">
    <property type="protein sequence ID" value="PWS34537.1"/>
    <property type="molecule type" value="Genomic_DNA"/>
</dbReference>
<gene>
    <name evidence="6" type="ORF">DFH01_23620</name>
</gene>
<accession>A0A317F945</accession>
<dbReference type="Pfam" id="PF00356">
    <property type="entry name" value="LacI"/>
    <property type="match status" value="1"/>
</dbReference>
<evidence type="ECO:0000256" key="4">
    <source>
        <dbReference type="SAM" id="MobiDB-lite"/>
    </source>
</evidence>
<dbReference type="InterPro" id="IPR010982">
    <property type="entry name" value="Lambda_DNA-bd_dom_sf"/>
</dbReference>
<dbReference type="CDD" id="cd06267">
    <property type="entry name" value="PBP1_LacI_sugar_binding-like"/>
    <property type="match status" value="1"/>
</dbReference>
<dbReference type="SUPFAM" id="SSF53822">
    <property type="entry name" value="Periplasmic binding protein-like I"/>
    <property type="match status" value="1"/>
</dbReference>
<evidence type="ECO:0000256" key="3">
    <source>
        <dbReference type="ARBA" id="ARBA00023163"/>
    </source>
</evidence>
<dbReference type="AlphaFoldDB" id="A0A317F945"/>
<dbReference type="PANTHER" id="PTHR30146:SF109">
    <property type="entry name" value="HTH-TYPE TRANSCRIPTIONAL REGULATOR GALS"/>
    <property type="match status" value="1"/>
</dbReference>
<dbReference type="Proteomes" id="UP000245765">
    <property type="component" value="Unassembled WGS sequence"/>
</dbReference>
<dbReference type="GO" id="GO:0000976">
    <property type="term" value="F:transcription cis-regulatory region binding"/>
    <property type="evidence" value="ECO:0007669"/>
    <property type="project" value="TreeGrafter"/>
</dbReference>
<dbReference type="Gene3D" id="1.10.260.40">
    <property type="entry name" value="lambda repressor-like DNA-binding domains"/>
    <property type="match status" value="1"/>
</dbReference>
<feature type="domain" description="HTH lacI-type" evidence="5">
    <location>
        <begin position="77"/>
        <end position="131"/>
    </location>
</feature>
<dbReference type="GO" id="GO:0003700">
    <property type="term" value="F:DNA-binding transcription factor activity"/>
    <property type="evidence" value="ECO:0007669"/>
    <property type="project" value="TreeGrafter"/>
</dbReference>
<dbReference type="InterPro" id="IPR028082">
    <property type="entry name" value="Peripla_BP_I"/>
</dbReference>
<proteinExistence type="predicted"/>
<comment type="caution">
    <text evidence="6">The sequence shown here is derived from an EMBL/GenBank/DDBJ whole genome shotgun (WGS) entry which is preliminary data.</text>
</comment>
<evidence type="ECO:0000313" key="6">
    <source>
        <dbReference type="EMBL" id="PWS34537.1"/>
    </source>
</evidence>
<dbReference type="SUPFAM" id="SSF47413">
    <property type="entry name" value="lambda repressor-like DNA-binding domains"/>
    <property type="match status" value="1"/>
</dbReference>
<keyword evidence="7" id="KW-1185">Reference proteome</keyword>
<keyword evidence="2" id="KW-0238">DNA-binding</keyword>
<feature type="region of interest" description="Disordered" evidence="4">
    <location>
        <begin position="1"/>
        <end position="78"/>
    </location>
</feature>
<protein>
    <recommendedName>
        <fullName evidence="5">HTH lacI-type domain-containing protein</fullName>
    </recommendedName>
</protein>
<dbReference type="PANTHER" id="PTHR30146">
    <property type="entry name" value="LACI-RELATED TRANSCRIPTIONAL REPRESSOR"/>
    <property type="match status" value="1"/>
</dbReference>
<dbReference type="CDD" id="cd01392">
    <property type="entry name" value="HTH_LacI"/>
    <property type="match status" value="1"/>
</dbReference>
<evidence type="ECO:0000259" key="5">
    <source>
        <dbReference type="PROSITE" id="PS50932"/>
    </source>
</evidence>
<keyword evidence="3" id="KW-0804">Transcription</keyword>
<feature type="compositionally biased region" description="Basic residues" evidence="4">
    <location>
        <begin position="10"/>
        <end position="19"/>
    </location>
</feature>
<evidence type="ECO:0000313" key="7">
    <source>
        <dbReference type="Proteomes" id="UP000245765"/>
    </source>
</evidence>
<reference evidence="7" key="1">
    <citation type="submission" date="2018-05" db="EMBL/GenBank/DDBJ databases">
        <authorList>
            <person name="Du Z."/>
            <person name="Wang X."/>
        </authorList>
    </citation>
    <scope>NUCLEOTIDE SEQUENCE [LARGE SCALE GENOMIC DNA]</scope>
    <source>
        <strain evidence="7">CQN31</strain>
    </source>
</reference>
<evidence type="ECO:0000256" key="2">
    <source>
        <dbReference type="ARBA" id="ARBA00023125"/>
    </source>
</evidence>
<dbReference type="PROSITE" id="PS50932">
    <property type="entry name" value="HTH_LACI_2"/>
    <property type="match status" value="1"/>
</dbReference>
<sequence length="417" mass="45316">MPATWTSASRKPRMARKARVPSGRSVARRGSCGRSPPPDHLPRRGGSAMVGRAAKGSGVGRKREQAPEGPMATRRAPTITDVARLAGVAVGTVSNVLNGTVPVGGDRRDRVLAAVAQLGYRPNMLAQGLRRRRSPVVGICVPRTSVAYFAALVEAFEEIASDGGYHVMHVLTHDAAELERQRVASLLRYHVGGVVLVPGAEPAPTLDMLAQSDTPVVVVDRTARGYGFDEVTFDNRAAMRDATERLIGLGHRRLLFVVRRRKLVVTQQRIQGMRQAVRGSGAEVSAEILECAEEQELRTRLAVALTAVPRPTAVIVSNSTFAAAAMRAIRAMKLRCPDDVSLLAFDEPEWAELVSPTLSVVRQPTRDIARMAWELLLRRMRGGADQRQQVELKAQVVLRDSVARPPLASKRARQRGG</sequence>
<dbReference type="InterPro" id="IPR046335">
    <property type="entry name" value="LacI/GalR-like_sensor"/>
</dbReference>
<dbReference type="SMART" id="SM00354">
    <property type="entry name" value="HTH_LACI"/>
    <property type="match status" value="1"/>
</dbReference>
<dbReference type="Gene3D" id="3.40.50.2300">
    <property type="match status" value="2"/>
</dbReference>
<evidence type="ECO:0000256" key="1">
    <source>
        <dbReference type="ARBA" id="ARBA00023015"/>
    </source>
</evidence>